<feature type="domain" description="CD-NTase associated protein 4-like DNA endonuclease" evidence="1">
    <location>
        <begin position="30"/>
        <end position="232"/>
    </location>
</feature>
<accession>A0A422ZQN0</accession>
<organism evidence="2 3">
    <name type="scientific">Klebsiella pneumoniae</name>
    <dbReference type="NCBI Taxonomy" id="573"/>
    <lineage>
        <taxon>Bacteria</taxon>
        <taxon>Pseudomonadati</taxon>
        <taxon>Pseudomonadota</taxon>
        <taxon>Gammaproteobacteria</taxon>
        <taxon>Enterobacterales</taxon>
        <taxon>Enterobacteriaceae</taxon>
        <taxon>Klebsiella/Raoultella group</taxon>
        <taxon>Klebsiella</taxon>
        <taxon>Klebsiella pneumoniae complex</taxon>
    </lineage>
</organism>
<dbReference type="InterPro" id="IPR025382">
    <property type="entry name" value="Cap4-like_endonuclease_dom"/>
</dbReference>
<proteinExistence type="predicted"/>
<dbReference type="AlphaFoldDB" id="A0A422ZQN0"/>
<comment type="caution">
    <text evidence="2">The sequence shown here is derived from an EMBL/GenBank/DDBJ whole genome shotgun (WGS) entry which is preliminary data.</text>
</comment>
<dbReference type="EMBL" id="NDBK01000081">
    <property type="protein sequence ID" value="OVF68973.1"/>
    <property type="molecule type" value="Genomic_DNA"/>
</dbReference>
<reference evidence="2 3" key="1">
    <citation type="submission" date="2017-03" db="EMBL/GenBank/DDBJ databases">
        <authorList>
            <person name="Fouts D."/>
            <person name="Stalin M.J."/>
            <person name="Chen L."/>
            <person name="Wright M."/>
            <person name="Sutton G."/>
            <person name="Nguyen K."/>
            <person name="Vanduin D."/>
            <person name="Rojas L."/>
            <person name="Hujer A."/>
            <person name="Hujer K."/>
            <person name="Bonomo R."/>
            <person name="Kreiswirth B."/>
            <person name="Adams M."/>
        </authorList>
    </citation>
    <scope>NUCLEOTIDE SEQUENCE [LARGE SCALE GENOMIC DNA]</scope>
    <source>
        <strain evidence="2 3">39383</strain>
    </source>
</reference>
<sequence length="376" mass="42358">MMLLRESIELNIREYMGLAETLVSIPQSERGGEIAQRGFDYQTCWALSQMLEYELDEKNYVFIFEYHDDVLILDDEVSPTQLTFAQVKTREKHWTASTLSNSTKKNPISIIGKLFIHQKNFAEYSPKLLFVTNASFNLCEENGGKSCFGANEVKVEYQTSFKKAIKDQVKLDDSSIDLSVMRFVQSSLSLDDHITHLKGKLCDFLSKKFGDSISLSVNALASLLEQACREKSKVKSADIINFPELISRKGFSSEALNGVLDSLNASNSLKPDWDKASPLFNDLGKTSLQLIILQAMFSQVCIDLNQNKKNPSTVYLEYAISLYDEASAHSDLKLYLTETMYKIDALCPDYALTLKSGKKECIVIYSIIQKLLEGGE</sequence>
<protein>
    <recommendedName>
        <fullName evidence="1">CD-NTase associated protein 4-like DNA endonuclease domain-containing protein</fullName>
    </recommendedName>
</protein>
<dbReference type="Pfam" id="PF14130">
    <property type="entry name" value="Cap4_nuclease"/>
    <property type="match status" value="1"/>
</dbReference>
<evidence type="ECO:0000313" key="3">
    <source>
        <dbReference type="Proteomes" id="UP000196447"/>
    </source>
</evidence>
<dbReference type="GO" id="GO:0004518">
    <property type="term" value="F:nuclease activity"/>
    <property type="evidence" value="ECO:0007669"/>
    <property type="project" value="InterPro"/>
</dbReference>
<name>A0A422ZQN0_KLEPN</name>
<evidence type="ECO:0000313" key="2">
    <source>
        <dbReference type="EMBL" id="OVF68973.1"/>
    </source>
</evidence>
<gene>
    <name evidence="2" type="ORF">B5L96_19345</name>
</gene>
<evidence type="ECO:0000259" key="1">
    <source>
        <dbReference type="Pfam" id="PF14130"/>
    </source>
</evidence>
<dbReference type="Proteomes" id="UP000196447">
    <property type="component" value="Unassembled WGS sequence"/>
</dbReference>